<feature type="compositionally biased region" description="Basic and acidic residues" evidence="1">
    <location>
        <begin position="28"/>
        <end position="40"/>
    </location>
</feature>
<evidence type="ECO:0000256" key="1">
    <source>
        <dbReference type="SAM" id="MobiDB-lite"/>
    </source>
</evidence>
<proteinExistence type="predicted"/>
<dbReference type="AlphaFoldDB" id="A0A183F438"/>
<dbReference type="Proteomes" id="UP000050761">
    <property type="component" value="Unassembled WGS sequence"/>
</dbReference>
<accession>A0A3P7UEU2</accession>
<gene>
    <name evidence="2" type="ORF">HPBE_LOCUS931</name>
</gene>
<sequence length="67" mass="7577">MSSVLEMLSLFLTVGQHSLSFQFELKEMQRQEEEAAERRGHLGGPSRSPPHRGFETEPDGTITSEFL</sequence>
<evidence type="ECO:0000313" key="4">
    <source>
        <dbReference type="WBParaSite" id="HPBE_0000093001-mRNA-1"/>
    </source>
</evidence>
<evidence type="ECO:0000313" key="2">
    <source>
        <dbReference type="EMBL" id="VDO19313.1"/>
    </source>
</evidence>
<organism evidence="3 4">
    <name type="scientific">Heligmosomoides polygyrus</name>
    <name type="common">Parasitic roundworm</name>
    <dbReference type="NCBI Taxonomy" id="6339"/>
    <lineage>
        <taxon>Eukaryota</taxon>
        <taxon>Metazoa</taxon>
        <taxon>Ecdysozoa</taxon>
        <taxon>Nematoda</taxon>
        <taxon>Chromadorea</taxon>
        <taxon>Rhabditida</taxon>
        <taxon>Rhabditina</taxon>
        <taxon>Rhabditomorpha</taxon>
        <taxon>Strongyloidea</taxon>
        <taxon>Heligmosomidae</taxon>
        <taxon>Heligmosomoides</taxon>
    </lineage>
</organism>
<evidence type="ECO:0000313" key="3">
    <source>
        <dbReference type="Proteomes" id="UP000050761"/>
    </source>
</evidence>
<feature type="region of interest" description="Disordered" evidence="1">
    <location>
        <begin position="28"/>
        <end position="67"/>
    </location>
</feature>
<dbReference type="EMBL" id="UZAH01000854">
    <property type="protein sequence ID" value="VDO19313.1"/>
    <property type="molecule type" value="Genomic_DNA"/>
</dbReference>
<accession>A0A183F438</accession>
<protein>
    <submittedName>
        <fullName evidence="2 4">Uncharacterized protein</fullName>
    </submittedName>
</protein>
<keyword evidence="3" id="KW-1185">Reference proteome</keyword>
<reference evidence="2 3" key="1">
    <citation type="submission" date="2018-11" db="EMBL/GenBank/DDBJ databases">
        <authorList>
            <consortium name="Pathogen Informatics"/>
        </authorList>
    </citation>
    <scope>NUCLEOTIDE SEQUENCE [LARGE SCALE GENOMIC DNA]</scope>
</reference>
<name>A0A183F438_HELPZ</name>
<dbReference type="WBParaSite" id="HPBE_0000093001-mRNA-1">
    <property type="protein sequence ID" value="HPBE_0000093001-mRNA-1"/>
    <property type="gene ID" value="HPBE_0000093001"/>
</dbReference>
<reference evidence="4" key="2">
    <citation type="submission" date="2019-09" db="UniProtKB">
        <authorList>
            <consortium name="WormBaseParasite"/>
        </authorList>
    </citation>
    <scope>IDENTIFICATION</scope>
</reference>